<reference evidence="12" key="1">
    <citation type="submission" date="2014-07" db="EMBL/GenBank/DDBJ databases">
        <authorList>
            <person name="Zhang J.E."/>
            <person name="Yang H."/>
            <person name="Guo J."/>
            <person name="Deng Z."/>
            <person name="Luo H."/>
            <person name="Luo M."/>
            <person name="Zhao B."/>
        </authorList>
    </citation>
    <scope>NUCLEOTIDE SEQUENCE</scope>
    <source>
        <strain evidence="12">AM4</strain>
    </source>
</reference>
<dbReference type="GO" id="GO:0015031">
    <property type="term" value="P:protein transport"/>
    <property type="evidence" value="ECO:0007669"/>
    <property type="project" value="UniProtKB-KW"/>
</dbReference>
<comment type="similarity">
    <text evidence="2">Belongs to the YajC family.</text>
</comment>
<keyword evidence="5 11" id="KW-0812">Transmembrane</keyword>
<gene>
    <name evidence="12" type="ORF">AAM4_2435</name>
</gene>
<dbReference type="PANTHER" id="PTHR33909:SF1">
    <property type="entry name" value="SEC TRANSLOCON ACCESSORY COMPLEX SUBUNIT YAJC"/>
    <property type="match status" value="1"/>
</dbReference>
<keyword evidence="3" id="KW-0813">Transport</keyword>
<keyword evidence="9 11" id="KW-0472">Membrane</keyword>
<feature type="compositionally biased region" description="Low complexity" evidence="10">
    <location>
        <begin position="138"/>
        <end position="162"/>
    </location>
</feature>
<feature type="region of interest" description="Disordered" evidence="10">
    <location>
        <begin position="125"/>
        <end position="175"/>
    </location>
</feature>
<evidence type="ECO:0000256" key="1">
    <source>
        <dbReference type="ARBA" id="ARBA00004162"/>
    </source>
</evidence>
<keyword evidence="8" id="KW-0811">Translocation</keyword>
<evidence type="ECO:0000256" key="10">
    <source>
        <dbReference type="SAM" id="MobiDB-lite"/>
    </source>
</evidence>
<evidence type="ECO:0000256" key="7">
    <source>
        <dbReference type="ARBA" id="ARBA00022989"/>
    </source>
</evidence>
<comment type="subcellular location">
    <subcellularLocation>
        <location evidence="1">Cell membrane</location>
        <topology evidence="1">Single-pass membrane protein</topology>
    </subcellularLocation>
</comment>
<dbReference type="AlphaFoldDB" id="A0A1L7RE02"/>
<name>A0A1L7RE02_9ACTO</name>
<keyword evidence="4" id="KW-1003">Cell membrane</keyword>
<feature type="transmembrane region" description="Helical" evidence="11">
    <location>
        <begin position="42"/>
        <end position="60"/>
    </location>
</feature>
<organism evidence="12">
    <name type="scientific">Actinomyces succiniciruminis</name>
    <dbReference type="NCBI Taxonomy" id="1522002"/>
    <lineage>
        <taxon>Bacteria</taxon>
        <taxon>Bacillati</taxon>
        <taxon>Actinomycetota</taxon>
        <taxon>Actinomycetes</taxon>
        <taxon>Actinomycetales</taxon>
        <taxon>Actinomycetaceae</taxon>
        <taxon>Actinomyces</taxon>
    </lineage>
</organism>
<dbReference type="Pfam" id="PF02699">
    <property type="entry name" value="YajC"/>
    <property type="match status" value="1"/>
</dbReference>
<evidence type="ECO:0000256" key="4">
    <source>
        <dbReference type="ARBA" id="ARBA00022475"/>
    </source>
</evidence>
<keyword evidence="7 11" id="KW-1133">Transmembrane helix</keyword>
<keyword evidence="6" id="KW-0653">Protein transport</keyword>
<dbReference type="InterPro" id="IPR003849">
    <property type="entry name" value="Preprotein_translocase_YajC"/>
</dbReference>
<dbReference type="GO" id="GO:0005886">
    <property type="term" value="C:plasma membrane"/>
    <property type="evidence" value="ECO:0007669"/>
    <property type="project" value="UniProtKB-SubCell"/>
</dbReference>
<sequence length="175" mass="18671">MSHRRTPNVRAGTAPGGLDSHTPDAEATAGFLTNGVITMDPMLLMLIIMLLAFWLMSRFARKQQQRMVDEQNRRTEEALVPGTWVRTRAGFYGTVVEIDGDVVTLATPLGDESLWNKSAIVGAEEPPFASAEDEDAVAEATDAVDPANQDAALGEDAGGAADESPEESADTQPQA</sequence>
<protein>
    <submittedName>
        <fullName evidence="12">Preprotein translocase subunit</fullName>
    </submittedName>
</protein>
<dbReference type="SMART" id="SM01323">
    <property type="entry name" value="YajC"/>
    <property type="match status" value="1"/>
</dbReference>
<feature type="region of interest" description="Disordered" evidence="10">
    <location>
        <begin position="1"/>
        <end position="23"/>
    </location>
</feature>
<evidence type="ECO:0000313" key="12">
    <source>
        <dbReference type="EMBL" id="CED92267.1"/>
    </source>
</evidence>
<dbReference type="EMBL" id="LK995539">
    <property type="protein sequence ID" value="CED92267.1"/>
    <property type="molecule type" value="Genomic_DNA"/>
</dbReference>
<proteinExistence type="inferred from homology"/>
<evidence type="ECO:0000256" key="2">
    <source>
        <dbReference type="ARBA" id="ARBA00006742"/>
    </source>
</evidence>
<evidence type="ECO:0000256" key="3">
    <source>
        <dbReference type="ARBA" id="ARBA00022448"/>
    </source>
</evidence>
<dbReference type="PANTHER" id="PTHR33909">
    <property type="entry name" value="SEC TRANSLOCON ACCESSORY COMPLEX SUBUNIT YAJC"/>
    <property type="match status" value="1"/>
</dbReference>
<evidence type="ECO:0000256" key="9">
    <source>
        <dbReference type="ARBA" id="ARBA00023136"/>
    </source>
</evidence>
<evidence type="ECO:0000256" key="6">
    <source>
        <dbReference type="ARBA" id="ARBA00022927"/>
    </source>
</evidence>
<accession>A0A1L7RE02</accession>
<evidence type="ECO:0000256" key="5">
    <source>
        <dbReference type="ARBA" id="ARBA00022692"/>
    </source>
</evidence>
<evidence type="ECO:0000256" key="8">
    <source>
        <dbReference type="ARBA" id="ARBA00023010"/>
    </source>
</evidence>
<evidence type="ECO:0000256" key="11">
    <source>
        <dbReference type="SAM" id="Phobius"/>
    </source>
</evidence>